<evidence type="ECO:0000313" key="3">
    <source>
        <dbReference type="Proteomes" id="UP000507470"/>
    </source>
</evidence>
<sequence>MDLMSKITNKVSTLMSNKEKTLCDQFSHNVQDSFLRIHLKQIVRSQPHLPFLGLHEEAIMWSEEEEYKDKRYNTKTKSETTDTVPEEPAADVCTSKDKTDSSEQSDKFNQLLGIVQKQSEQIEALTKSSYTQSNSRLIIIVDTISSSHNKILCYVLDVISQVTRLQTVQLLIPRSRKTRRVYREESHCR</sequence>
<evidence type="ECO:0000313" key="2">
    <source>
        <dbReference type="EMBL" id="CAC5405060.1"/>
    </source>
</evidence>
<dbReference type="Proteomes" id="UP000507470">
    <property type="component" value="Unassembled WGS sequence"/>
</dbReference>
<organism evidence="2 3">
    <name type="scientific">Mytilus coruscus</name>
    <name type="common">Sea mussel</name>
    <dbReference type="NCBI Taxonomy" id="42192"/>
    <lineage>
        <taxon>Eukaryota</taxon>
        <taxon>Metazoa</taxon>
        <taxon>Spiralia</taxon>
        <taxon>Lophotrochozoa</taxon>
        <taxon>Mollusca</taxon>
        <taxon>Bivalvia</taxon>
        <taxon>Autobranchia</taxon>
        <taxon>Pteriomorphia</taxon>
        <taxon>Mytilida</taxon>
        <taxon>Mytiloidea</taxon>
        <taxon>Mytilidae</taxon>
        <taxon>Mytilinae</taxon>
        <taxon>Mytilus</taxon>
    </lineage>
</organism>
<dbReference type="EMBL" id="CACVKT020007053">
    <property type="protein sequence ID" value="CAC5405060.1"/>
    <property type="molecule type" value="Genomic_DNA"/>
</dbReference>
<keyword evidence="3" id="KW-1185">Reference proteome</keyword>
<name>A0A6J8DD91_MYTCO</name>
<dbReference type="OrthoDB" id="6262013at2759"/>
<dbReference type="AlphaFoldDB" id="A0A6J8DD91"/>
<reference evidence="2 3" key="1">
    <citation type="submission" date="2020-06" db="EMBL/GenBank/DDBJ databases">
        <authorList>
            <person name="Li R."/>
            <person name="Bekaert M."/>
        </authorList>
    </citation>
    <scope>NUCLEOTIDE SEQUENCE [LARGE SCALE GENOMIC DNA]</scope>
    <source>
        <strain evidence="3">wild</strain>
    </source>
</reference>
<gene>
    <name evidence="2" type="ORF">MCOR_38784</name>
</gene>
<feature type="compositionally biased region" description="Basic and acidic residues" evidence="1">
    <location>
        <begin position="94"/>
        <end position="104"/>
    </location>
</feature>
<proteinExistence type="predicted"/>
<feature type="region of interest" description="Disordered" evidence="1">
    <location>
        <begin position="72"/>
        <end position="104"/>
    </location>
</feature>
<evidence type="ECO:0000256" key="1">
    <source>
        <dbReference type="SAM" id="MobiDB-lite"/>
    </source>
</evidence>
<accession>A0A6J8DD91</accession>
<protein>
    <submittedName>
        <fullName evidence="2">Uncharacterized protein</fullName>
    </submittedName>
</protein>